<dbReference type="SUPFAM" id="SSF50978">
    <property type="entry name" value="WD40 repeat-like"/>
    <property type="match status" value="1"/>
</dbReference>
<feature type="domain" description="F-box" evidence="1">
    <location>
        <begin position="5"/>
        <end position="52"/>
    </location>
</feature>
<gene>
    <name evidence="2" type="ORF">X943_000460</name>
</gene>
<dbReference type="InterPro" id="IPR001810">
    <property type="entry name" value="F-box_dom"/>
</dbReference>
<sequence>MASLEILVSRCPGMALTVLSEYLDFADFLNLSVTCREIRRSMVSQAHIWIEFYNKRRKPSALIRASPLFSEASGDHCCYKLSMEDDVHTPFESLVELAQRSGVLPCINSSHLNPFLDLAKKSGVYSRRTCIDVDVYKEIRVSSNPVVSEDANVGKPLTIVDKTRLFGYNRHHDFFSIRIMTNVTDETRLSVIGSRWLRSVDCPYCACEKLTRGNFTAPQESDASMGFQTKETSYLSILYSHGWNEVGVSLYEYNENGFSPRSRLTWKVSVSPRDISCFDIFYSSRCRHFSVFVGAHDGRVYMRCHDREETFEVANVPIKSLLAISIGCEWLLCLLAEKYQGYLLRVGDTCDIVKSLDHVSSFDFDQSGGILGYCSDKKCTIMFYNFGSLAAEIGVSKPPSSIMFLKRRSLWVLVIRNYLKLVQAFNYAGSVRIENFKTLNGHTSSITECRHDGWSRLVSVDTGRNVIIWDFIRGVTLVRFPMLSAAPSPSVSNSWYHGCPPTRRKKESVNRRISYSSIYNAKKNFNTPPQPLVSSDSDDIVDHVKKLSLGRTGQTVGPNSRGKACGKHTVFISLSNLCIYYHDLSRIQLMSFK</sequence>
<dbReference type="EMBL" id="JAHBMH010000044">
    <property type="protein sequence ID" value="KAK1935929.1"/>
    <property type="molecule type" value="Genomic_DNA"/>
</dbReference>
<organism evidence="2 3">
    <name type="scientific">Babesia divergens</name>
    <dbReference type="NCBI Taxonomy" id="32595"/>
    <lineage>
        <taxon>Eukaryota</taxon>
        <taxon>Sar</taxon>
        <taxon>Alveolata</taxon>
        <taxon>Apicomplexa</taxon>
        <taxon>Aconoidasida</taxon>
        <taxon>Piroplasmida</taxon>
        <taxon>Babesiidae</taxon>
        <taxon>Babesia</taxon>
    </lineage>
</organism>
<comment type="caution">
    <text evidence="2">The sequence shown here is derived from an EMBL/GenBank/DDBJ whole genome shotgun (WGS) entry which is preliminary data.</text>
</comment>
<proteinExistence type="predicted"/>
<dbReference type="AlphaFoldDB" id="A0AAD9GCL2"/>
<protein>
    <recommendedName>
        <fullName evidence="1">F-box domain-containing protein</fullName>
    </recommendedName>
</protein>
<dbReference type="InterPro" id="IPR036322">
    <property type="entry name" value="WD40_repeat_dom_sf"/>
</dbReference>
<dbReference type="PROSITE" id="PS50181">
    <property type="entry name" value="FBOX"/>
    <property type="match status" value="1"/>
</dbReference>
<name>A0AAD9GCL2_BABDI</name>
<accession>A0AAD9GCL2</accession>
<reference evidence="2" key="2">
    <citation type="submission" date="2021-05" db="EMBL/GenBank/DDBJ databases">
        <authorList>
            <person name="Pain A."/>
        </authorList>
    </citation>
    <scope>NUCLEOTIDE SEQUENCE</scope>
    <source>
        <strain evidence="2">1802A</strain>
    </source>
</reference>
<evidence type="ECO:0000313" key="2">
    <source>
        <dbReference type="EMBL" id="KAK1935929.1"/>
    </source>
</evidence>
<reference evidence="2" key="1">
    <citation type="journal article" date="2014" name="Nucleic Acids Res.">
        <title>The evolutionary dynamics of variant antigen genes in Babesia reveal a history of genomic innovation underlying host-parasite interaction.</title>
        <authorList>
            <person name="Jackson A.P."/>
            <person name="Otto T.D."/>
            <person name="Darby A."/>
            <person name="Ramaprasad A."/>
            <person name="Xia D."/>
            <person name="Echaide I.E."/>
            <person name="Farber M."/>
            <person name="Gahlot S."/>
            <person name="Gamble J."/>
            <person name="Gupta D."/>
            <person name="Gupta Y."/>
            <person name="Jackson L."/>
            <person name="Malandrin L."/>
            <person name="Malas T.B."/>
            <person name="Moussa E."/>
            <person name="Nair M."/>
            <person name="Reid A.J."/>
            <person name="Sanders M."/>
            <person name="Sharma J."/>
            <person name="Tracey A."/>
            <person name="Quail M.A."/>
            <person name="Weir W."/>
            <person name="Wastling J.M."/>
            <person name="Hall N."/>
            <person name="Willadsen P."/>
            <person name="Lingelbach K."/>
            <person name="Shiels B."/>
            <person name="Tait A."/>
            <person name="Berriman M."/>
            <person name="Allred D.R."/>
            <person name="Pain A."/>
        </authorList>
    </citation>
    <scope>NUCLEOTIDE SEQUENCE</scope>
    <source>
        <strain evidence="2">1802A</strain>
    </source>
</reference>
<evidence type="ECO:0000259" key="1">
    <source>
        <dbReference type="PROSITE" id="PS50181"/>
    </source>
</evidence>
<dbReference type="Proteomes" id="UP001195914">
    <property type="component" value="Unassembled WGS sequence"/>
</dbReference>
<evidence type="ECO:0000313" key="3">
    <source>
        <dbReference type="Proteomes" id="UP001195914"/>
    </source>
</evidence>
<keyword evidence="3" id="KW-1185">Reference proteome</keyword>